<protein>
    <submittedName>
        <fullName evidence="6">DNA-binding response OmpR family regulator</fullName>
    </submittedName>
</protein>
<dbReference type="SUPFAM" id="SSF52172">
    <property type="entry name" value="CheY-like"/>
    <property type="match status" value="1"/>
</dbReference>
<dbReference type="GO" id="GO:0000156">
    <property type="term" value="F:phosphorelay response regulator activity"/>
    <property type="evidence" value="ECO:0007669"/>
    <property type="project" value="TreeGrafter"/>
</dbReference>
<dbReference type="GO" id="GO:0032993">
    <property type="term" value="C:protein-DNA complex"/>
    <property type="evidence" value="ECO:0007669"/>
    <property type="project" value="TreeGrafter"/>
</dbReference>
<comment type="caution">
    <text evidence="6">The sequence shown here is derived from an EMBL/GenBank/DDBJ whole genome shotgun (WGS) entry which is preliminary data.</text>
</comment>
<dbReference type="InterPro" id="IPR001789">
    <property type="entry name" value="Sig_transdc_resp-reg_receiver"/>
</dbReference>
<feature type="domain" description="Response regulatory" evidence="5">
    <location>
        <begin position="3"/>
        <end position="117"/>
    </location>
</feature>
<dbReference type="InterPro" id="IPR011006">
    <property type="entry name" value="CheY-like_superfamily"/>
</dbReference>
<evidence type="ECO:0000313" key="7">
    <source>
        <dbReference type="Proteomes" id="UP000295717"/>
    </source>
</evidence>
<dbReference type="SMART" id="SM00448">
    <property type="entry name" value="REC"/>
    <property type="match status" value="1"/>
</dbReference>
<dbReference type="AlphaFoldDB" id="A0A4R3N0D2"/>
<keyword evidence="2 6" id="KW-0238">DNA-binding</keyword>
<dbReference type="RefSeq" id="WP_132976945.1">
    <property type="nucleotide sequence ID" value="NZ_SMAO01000004.1"/>
</dbReference>
<proteinExistence type="predicted"/>
<dbReference type="OrthoDB" id="5571399at2"/>
<dbReference type="GO" id="GO:0006355">
    <property type="term" value="P:regulation of DNA-templated transcription"/>
    <property type="evidence" value="ECO:0007669"/>
    <property type="project" value="InterPro"/>
</dbReference>
<organism evidence="6 7">
    <name type="scientific">Thiobaca trueperi</name>
    <dbReference type="NCBI Taxonomy" id="127458"/>
    <lineage>
        <taxon>Bacteria</taxon>
        <taxon>Pseudomonadati</taxon>
        <taxon>Pseudomonadota</taxon>
        <taxon>Gammaproteobacteria</taxon>
        <taxon>Chromatiales</taxon>
        <taxon>Chromatiaceae</taxon>
        <taxon>Thiobaca</taxon>
    </lineage>
</organism>
<dbReference type="Gene3D" id="3.40.50.2300">
    <property type="match status" value="1"/>
</dbReference>
<dbReference type="Proteomes" id="UP000295717">
    <property type="component" value="Unassembled WGS sequence"/>
</dbReference>
<dbReference type="GO" id="GO:0005829">
    <property type="term" value="C:cytosol"/>
    <property type="evidence" value="ECO:0007669"/>
    <property type="project" value="TreeGrafter"/>
</dbReference>
<dbReference type="GO" id="GO:0000976">
    <property type="term" value="F:transcription cis-regulatory region binding"/>
    <property type="evidence" value="ECO:0007669"/>
    <property type="project" value="TreeGrafter"/>
</dbReference>
<evidence type="ECO:0000256" key="4">
    <source>
        <dbReference type="PROSITE-ProRule" id="PRU00169"/>
    </source>
</evidence>
<keyword evidence="1" id="KW-0805">Transcription regulation</keyword>
<accession>A0A4R3N0D2</accession>
<dbReference type="PROSITE" id="PS50110">
    <property type="entry name" value="RESPONSE_REGULATORY"/>
    <property type="match status" value="1"/>
</dbReference>
<dbReference type="InterPro" id="IPR039420">
    <property type="entry name" value="WalR-like"/>
</dbReference>
<evidence type="ECO:0000256" key="1">
    <source>
        <dbReference type="ARBA" id="ARBA00023015"/>
    </source>
</evidence>
<gene>
    <name evidence="6" type="ORF">EDC35_104201</name>
</gene>
<sequence>MAHLILLEDEPILRHELAGYLAEQGHMVDAVGSAAEFHTTFSPANHLIALVDLGLPDGDGIDLIDGLRGQGKRLGIVVISARSRTGDKVRGLVVGADYYLTKPIELEELSAVVAALARRLDTGGVSLRWVLDAVRGELIPPGKAPVALTTHGTVVLAAIAGGGGKPVDRRCIVAALGEDFLQYDQRRLDTQIHQLRKAVWDAAGVELPLRAIRNRGYQFLVDVEIKQKNLIVASKVAVDSELNDNNGKVEH</sequence>
<dbReference type="PANTHER" id="PTHR48111:SF67">
    <property type="entry name" value="TRANSCRIPTIONAL REGULATORY PROTEIN TCTD"/>
    <property type="match status" value="1"/>
</dbReference>
<dbReference type="Gene3D" id="1.10.10.10">
    <property type="entry name" value="Winged helix-like DNA-binding domain superfamily/Winged helix DNA-binding domain"/>
    <property type="match status" value="1"/>
</dbReference>
<keyword evidence="3" id="KW-0804">Transcription</keyword>
<evidence type="ECO:0000256" key="2">
    <source>
        <dbReference type="ARBA" id="ARBA00023125"/>
    </source>
</evidence>
<dbReference type="SUPFAM" id="SSF46894">
    <property type="entry name" value="C-terminal effector domain of the bipartite response regulators"/>
    <property type="match status" value="1"/>
</dbReference>
<dbReference type="PANTHER" id="PTHR48111">
    <property type="entry name" value="REGULATOR OF RPOS"/>
    <property type="match status" value="1"/>
</dbReference>
<evidence type="ECO:0000259" key="5">
    <source>
        <dbReference type="PROSITE" id="PS50110"/>
    </source>
</evidence>
<dbReference type="Gene3D" id="6.10.250.690">
    <property type="match status" value="1"/>
</dbReference>
<dbReference type="EMBL" id="SMAO01000004">
    <property type="protein sequence ID" value="TCT21346.1"/>
    <property type="molecule type" value="Genomic_DNA"/>
</dbReference>
<feature type="modified residue" description="4-aspartylphosphate" evidence="4">
    <location>
        <position position="52"/>
    </location>
</feature>
<dbReference type="InterPro" id="IPR036388">
    <property type="entry name" value="WH-like_DNA-bd_sf"/>
</dbReference>
<dbReference type="Pfam" id="PF00072">
    <property type="entry name" value="Response_reg"/>
    <property type="match status" value="1"/>
</dbReference>
<reference evidence="6 7" key="1">
    <citation type="submission" date="2019-03" db="EMBL/GenBank/DDBJ databases">
        <title>Genomic Encyclopedia of Type Strains, Phase IV (KMG-IV): sequencing the most valuable type-strain genomes for metagenomic binning, comparative biology and taxonomic classification.</title>
        <authorList>
            <person name="Goeker M."/>
        </authorList>
    </citation>
    <scope>NUCLEOTIDE SEQUENCE [LARGE SCALE GENOMIC DNA]</scope>
    <source>
        <strain evidence="6 7">DSM 13587</strain>
    </source>
</reference>
<keyword evidence="4" id="KW-0597">Phosphoprotein</keyword>
<evidence type="ECO:0000256" key="3">
    <source>
        <dbReference type="ARBA" id="ARBA00023163"/>
    </source>
</evidence>
<name>A0A4R3N0D2_9GAMM</name>
<dbReference type="InterPro" id="IPR016032">
    <property type="entry name" value="Sig_transdc_resp-reg_C-effctor"/>
</dbReference>
<keyword evidence="7" id="KW-1185">Reference proteome</keyword>
<evidence type="ECO:0000313" key="6">
    <source>
        <dbReference type="EMBL" id="TCT21346.1"/>
    </source>
</evidence>